<gene>
    <name evidence="1" type="ordered locus">SPAB_01938</name>
</gene>
<protein>
    <submittedName>
        <fullName evidence="1">Uncharacterized protein</fullName>
    </submittedName>
</protein>
<dbReference type="Proteomes" id="UP000008556">
    <property type="component" value="Chromosome"/>
</dbReference>
<organism evidence="1 2">
    <name type="scientific">Salmonella paratyphi B (strain ATCC BAA-1250 / SPB7)</name>
    <dbReference type="NCBI Taxonomy" id="1016998"/>
    <lineage>
        <taxon>Bacteria</taxon>
        <taxon>Pseudomonadati</taxon>
        <taxon>Pseudomonadota</taxon>
        <taxon>Gammaproteobacteria</taxon>
        <taxon>Enterobacterales</taxon>
        <taxon>Enterobacteriaceae</taxon>
        <taxon>Salmonella</taxon>
    </lineage>
</organism>
<evidence type="ECO:0000313" key="1">
    <source>
        <dbReference type="EMBL" id="ABX67328.1"/>
    </source>
</evidence>
<name>A0A6C6Z151_SALPB</name>
<accession>A0A6C6Z151</accession>
<reference evidence="1 2" key="1">
    <citation type="submission" date="2007-11" db="EMBL/GenBank/DDBJ databases">
        <authorList>
            <consortium name="The Salmonella enterica serovar Paratyphi B Genome Sequencing Project"/>
            <person name="McClelland M."/>
            <person name="Sanderson E.K."/>
            <person name="Porwollik S."/>
            <person name="Spieth J."/>
            <person name="Clifton W.S."/>
            <person name="Fulton R."/>
            <person name="Cordes M."/>
            <person name="Wollam A."/>
            <person name="Shah N."/>
            <person name="Pepin K."/>
            <person name="Bhonagiri V."/>
            <person name="Nash W."/>
            <person name="Johnson M."/>
            <person name="Thiruvilangam P."/>
            <person name="Wilson R."/>
        </authorList>
    </citation>
    <scope>NUCLEOTIDE SEQUENCE [LARGE SCALE GENOMIC DNA]</scope>
    <source>
        <strain evidence="2">ATCC BAA-1250 / SPB7</strain>
    </source>
</reference>
<dbReference type="AlphaFoldDB" id="A0A6C6Z151"/>
<evidence type="ECO:0000313" key="2">
    <source>
        <dbReference type="Proteomes" id="UP000008556"/>
    </source>
</evidence>
<dbReference type="KEGG" id="spq:SPAB_01938"/>
<sequence length="44" mass="4836">MSAIKAYRGASQTSANADYGFVIHDSPLLKVRRLTPMAQNVISR</sequence>
<proteinExistence type="predicted"/>
<dbReference type="EMBL" id="CP000886">
    <property type="protein sequence ID" value="ABX67328.1"/>
    <property type="molecule type" value="Genomic_DNA"/>
</dbReference>